<evidence type="ECO:0000259" key="7">
    <source>
        <dbReference type="PROSITE" id="PS51918"/>
    </source>
</evidence>
<reference evidence="8 9" key="1">
    <citation type="submission" date="2017-02" db="EMBL/GenBank/DDBJ databases">
        <authorList>
            <person name="Peterson S.W."/>
        </authorList>
    </citation>
    <scope>NUCLEOTIDE SEQUENCE [LARGE SCALE GENOMIC DNA]</scope>
    <source>
        <strain evidence="8 9">DSM 25262</strain>
    </source>
</reference>
<keyword evidence="2" id="KW-0004">4Fe-4S</keyword>
<keyword evidence="3" id="KW-0949">S-adenosyl-L-methionine</keyword>
<evidence type="ECO:0000313" key="8">
    <source>
        <dbReference type="EMBL" id="SKC83326.1"/>
    </source>
</evidence>
<accession>A0A1T5M526</accession>
<dbReference type="PANTHER" id="PTHR43787:SF3">
    <property type="entry name" value="ARYLSULFATASE REGULATORY PROTEIN"/>
    <property type="match status" value="1"/>
</dbReference>
<dbReference type="InterPro" id="IPR058240">
    <property type="entry name" value="rSAM_sf"/>
</dbReference>
<dbReference type="Gene3D" id="3.20.20.70">
    <property type="entry name" value="Aldolase class I"/>
    <property type="match status" value="1"/>
</dbReference>
<dbReference type="RefSeq" id="WP_079688951.1">
    <property type="nucleotide sequence ID" value="NZ_FUZU01000003.1"/>
</dbReference>
<dbReference type="PANTHER" id="PTHR43787">
    <property type="entry name" value="FEMO COFACTOR BIOSYNTHESIS PROTEIN NIFB-RELATED"/>
    <property type="match status" value="1"/>
</dbReference>
<comment type="cofactor">
    <cofactor evidence="1">
        <name>[4Fe-4S] cluster</name>
        <dbReference type="ChEBI" id="CHEBI:49883"/>
    </cofactor>
</comment>
<dbReference type="InterPro" id="IPR007197">
    <property type="entry name" value="rSAM"/>
</dbReference>
<dbReference type="SFLD" id="SFLDG01067">
    <property type="entry name" value="SPASM/twitch_domain_containing"/>
    <property type="match status" value="1"/>
</dbReference>
<dbReference type="OrthoDB" id="9808591at2"/>
<protein>
    <recommendedName>
        <fullName evidence="7">Radical SAM core domain-containing protein</fullName>
    </recommendedName>
</protein>
<dbReference type="Proteomes" id="UP000190961">
    <property type="component" value="Unassembled WGS sequence"/>
</dbReference>
<dbReference type="GO" id="GO:0003824">
    <property type="term" value="F:catalytic activity"/>
    <property type="evidence" value="ECO:0007669"/>
    <property type="project" value="InterPro"/>
</dbReference>
<feature type="domain" description="Radical SAM core" evidence="7">
    <location>
        <begin position="92"/>
        <end position="345"/>
    </location>
</feature>
<dbReference type="GO" id="GO:0046872">
    <property type="term" value="F:metal ion binding"/>
    <property type="evidence" value="ECO:0007669"/>
    <property type="project" value="UniProtKB-KW"/>
</dbReference>
<dbReference type="CDD" id="cd01335">
    <property type="entry name" value="Radical_SAM"/>
    <property type="match status" value="1"/>
</dbReference>
<keyword evidence="6" id="KW-0411">Iron-sulfur</keyword>
<evidence type="ECO:0000256" key="5">
    <source>
        <dbReference type="ARBA" id="ARBA00023004"/>
    </source>
</evidence>
<evidence type="ECO:0000256" key="6">
    <source>
        <dbReference type="ARBA" id="ARBA00023014"/>
    </source>
</evidence>
<keyword evidence="5" id="KW-0408">Iron</keyword>
<dbReference type="UniPathway" id="UPA00782"/>
<gene>
    <name evidence="8" type="ORF">SAMN05660236_4422</name>
</gene>
<keyword evidence="9" id="KW-1185">Reference proteome</keyword>
<dbReference type="Pfam" id="PF04055">
    <property type="entry name" value="Radical_SAM"/>
    <property type="match status" value="1"/>
</dbReference>
<dbReference type="PROSITE" id="PS51918">
    <property type="entry name" value="RADICAL_SAM"/>
    <property type="match status" value="1"/>
</dbReference>
<evidence type="ECO:0000256" key="4">
    <source>
        <dbReference type="ARBA" id="ARBA00022723"/>
    </source>
</evidence>
<name>A0A1T5M526_9BACT</name>
<dbReference type="NCBIfam" id="TIGR04085">
    <property type="entry name" value="rSAM_more_4Fe4S"/>
    <property type="match status" value="1"/>
</dbReference>
<dbReference type="EMBL" id="FUZU01000003">
    <property type="protein sequence ID" value="SKC83326.1"/>
    <property type="molecule type" value="Genomic_DNA"/>
</dbReference>
<dbReference type="STRING" id="688867.SAMN05660236_4422"/>
<evidence type="ECO:0000313" key="9">
    <source>
        <dbReference type="Proteomes" id="UP000190961"/>
    </source>
</evidence>
<evidence type="ECO:0000256" key="2">
    <source>
        <dbReference type="ARBA" id="ARBA00022485"/>
    </source>
</evidence>
<sequence length="486" mass="56004">MKLKSSFYNEIIPVEETDEALLYNIVSGGLNIISMPLANMLSSVPAGETIDMEQYPQFDNELQQLFDDGFLVAPEINEVEQYRDDYINTQSNKYKNSGHIGLTIGTTILCNMGCPYCFEVVKPNKTLRDEKVLQGIVSYIEDMINNAPVKKWSSLSITWYGGEPLINKQAIEFLSQKFIALSEQYHIPYEASIITNGIYLDMETWQFLKANKVSSLQVTVDGAKEVHDAYRPLKNSKGKNYEKIMENLSMMPEGIDLTIRINTDKRVAATFDRFFDDLSSYGIWPQRHKQVSLALAWLKAYEGAPTADMVYLSQDEFFEVSNKFSITKVDRFNRWAQHNSELKARIRWNIPQKQSDCSTYVSPYFFTFDPDGTIHKCWETVHDTQKSSGVNVFRRWTPSDFEKYLNYSRTKVHPICAACKFNPVCGGLSCAYDALHDLTEDKFPCTVWKTRLGDYFKSMYLLKLKEPDRVSFKEVKMDDHQTHANK</sequence>
<evidence type="ECO:0000256" key="3">
    <source>
        <dbReference type="ARBA" id="ARBA00022691"/>
    </source>
</evidence>
<dbReference type="SUPFAM" id="SSF102114">
    <property type="entry name" value="Radical SAM enzymes"/>
    <property type="match status" value="1"/>
</dbReference>
<dbReference type="AlphaFoldDB" id="A0A1T5M526"/>
<evidence type="ECO:0000256" key="1">
    <source>
        <dbReference type="ARBA" id="ARBA00001966"/>
    </source>
</evidence>
<dbReference type="InterPro" id="IPR023885">
    <property type="entry name" value="4Fe4S-binding_SPASM_dom"/>
</dbReference>
<dbReference type="InterPro" id="IPR013785">
    <property type="entry name" value="Aldolase_TIM"/>
</dbReference>
<dbReference type="SFLD" id="SFLDS00029">
    <property type="entry name" value="Radical_SAM"/>
    <property type="match status" value="1"/>
</dbReference>
<keyword evidence="4" id="KW-0479">Metal-binding</keyword>
<dbReference type="GO" id="GO:0051539">
    <property type="term" value="F:4 iron, 4 sulfur cluster binding"/>
    <property type="evidence" value="ECO:0007669"/>
    <property type="project" value="UniProtKB-KW"/>
</dbReference>
<organism evidence="8 9">
    <name type="scientific">Ohtaekwangia koreensis</name>
    <dbReference type="NCBI Taxonomy" id="688867"/>
    <lineage>
        <taxon>Bacteria</taxon>
        <taxon>Pseudomonadati</taxon>
        <taxon>Bacteroidota</taxon>
        <taxon>Cytophagia</taxon>
        <taxon>Cytophagales</taxon>
        <taxon>Fulvivirgaceae</taxon>
        <taxon>Ohtaekwangia</taxon>
    </lineage>
</organism>
<proteinExistence type="predicted"/>